<comment type="caution">
    <text evidence="3">The sequence shown here is derived from an EMBL/GenBank/DDBJ whole genome shotgun (WGS) entry which is preliminary data.</text>
</comment>
<keyword evidence="1" id="KW-0175">Coiled coil</keyword>
<feature type="coiled-coil region" evidence="1">
    <location>
        <begin position="33"/>
        <end position="102"/>
    </location>
</feature>
<evidence type="ECO:0000256" key="1">
    <source>
        <dbReference type="SAM" id="Coils"/>
    </source>
</evidence>
<dbReference type="EMBL" id="BPRA01000017">
    <property type="protein sequence ID" value="GJE57139.1"/>
    <property type="molecule type" value="Genomic_DNA"/>
</dbReference>
<name>A0ABQ4TRW9_9HYPH</name>
<organism evidence="3 4">
    <name type="scientific">Methylobacterium thuringiense</name>
    <dbReference type="NCBI Taxonomy" id="1003091"/>
    <lineage>
        <taxon>Bacteria</taxon>
        <taxon>Pseudomonadati</taxon>
        <taxon>Pseudomonadota</taxon>
        <taxon>Alphaproteobacteria</taxon>
        <taxon>Hyphomicrobiales</taxon>
        <taxon>Methylobacteriaceae</taxon>
        <taxon>Methylobacterium</taxon>
    </lineage>
</organism>
<dbReference type="Proteomes" id="UP001055101">
    <property type="component" value="Unassembled WGS sequence"/>
</dbReference>
<sequence>MKARMQELLGLLTMVVERVGAANARTAQAESRAERMSLMLDALSDENAALQTELDEAEETAQASAETIRSLREQVEAGERLAEMLEARATEAELRIHRAADALGLSAAADPSVPGAEAPRPSVALH</sequence>
<gene>
    <name evidence="3" type="ORF">EKPJFOCH_3651</name>
</gene>
<evidence type="ECO:0000256" key="2">
    <source>
        <dbReference type="SAM" id="MobiDB-lite"/>
    </source>
</evidence>
<dbReference type="RefSeq" id="WP_238232561.1">
    <property type="nucleotide sequence ID" value="NZ_BPRA01000017.1"/>
</dbReference>
<proteinExistence type="predicted"/>
<evidence type="ECO:0000313" key="3">
    <source>
        <dbReference type="EMBL" id="GJE57139.1"/>
    </source>
</evidence>
<accession>A0ABQ4TRW9</accession>
<keyword evidence="4" id="KW-1185">Reference proteome</keyword>
<feature type="region of interest" description="Disordered" evidence="2">
    <location>
        <begin position="106"/>
        <end position="126"/>
    </location>
</feature>
<evidence type="ECO:0008006" key="5">
    <source>
        <dbReference type="Google" id="ProtNLM"/>
    </source>
</evidence>
<reference evidence="3" key="2">
    <citation type="submission" date="2021-08" db="EMBL/GenBank/DDBJ databases">
        <authorList>
            <person name="Tani A."/>
            <person name="Ola A."/>
            <person name="Ogura Y."/>
            <person name="Katsura K."/>
            <person name="Hayashi T."/>
        </authorList>
    </citation>
    <scope>NUCLEOTIDE SEQUENCE</scope>
    <source>
        <strain evidence="3">DSM 23674</strain>
    </source>
</reference>
<evidence type="ECO:0000313" key="4">
    <source>
        <dbReference type="Proteomes" id="UP001055101"/>
    </source>
</evidence>
<protein>
    <recommendedName>
        <fullName evidence="5">DUF4164 family protein</fullName>
    </recommendedName>
</protein>
<reference evidence="3" key="1">
    <citation type="journal article" date="2021" name="Front. Microbiol.">
        <title>Comprehensive Comparative Genomics and Phenotyping of Methylobacterium Species.</title>
        <authorList>
            <person name="Alessa O."/>
            <person name="Ogura Y."/>
            <person name="Fujitani Y."/>
            <person name="Takami H."/>
            <person name="Hayashi T."/>
            <person name="Sahin N."/>
            <person name="Tani A."/>
        </authorList>
    </citation>
    <scope>NUCLEOTIDE SEQUENCE</scope>
    <source>
        <strain evidence="3">DSM 23674</strain>
    </source>
</reference>